<dbReference type="EMBL" id="CADCWJ010000675">
    <property type="protein sequence ID" value="CAA9578128.1"/>
    <property type="molecule type" value="Genomic_DNA"/>
</dbReference>
<proteinExistence type="inferred from homology"/>
<dbReference type="Pfam" id="PF01370">
    <property type="entry name" value="Epimerase"/>
    <property type="match status" value="2"/>
</dbReference>
<evidence type="ECO:0000256" key="1">
    <source>
        <dbReference type="ARBA" id="ARBA00007637"/>
    </source>
</evidence>
<reference evidence="3" key="1">
    <citation type="submission" date="2020-02" db="EMBL/GenBank/DDBJ databases">
        <authorList>
            <person name="Meier V. D."/>
        </authorList>
    </citation>
    <scope>NUCLEOTIDE SEQUENCE</scope>
    <source>
        <strain evidence="3">AVDCRST_MAG87</strain>
    </source>
</reference>
<accession>A0A6J4VK19</accession>
<evidence type="ECO:0000259" key="2">
    <source>
        <dbReference type="Pfam" id="PF01370"/>
    </source>
</evidence>
<feature type="domain" description="NAD-dependent epimerase/dehydratase" evidence="2">
    <location>
        <begin position="169"/>
        <end position="280"/>
    </location>
</feature>
<dbReference type="InterPro" id="IPR036291">
    <property type="entry name" value="NAD(P)-bd_dom_sf"/>
</dbReference>
<keyword evidence="3" id="KW-0413">Isomerase</keyword>
<dbReference type="Gene3D" id="3.40.50.720">
    <property type="entry name" value="NAD(P)-binding Rossmann-like Domain"/>
    <property type="match status" value="1"/>
</dbReference>
<name>A0A6J4VK19_9BACT</name>
<dbReference type="AlphaFoldDB" id="A0A6J4VK19"/>
<dbReference type="PANTHER" id="PTHR43000">
    <property type="entry name" value="DTDP-D-GLUCOSE 4,6-DEHYDRATASE-RELATED"/>
    <property type="match status" value="1"/>
</dbReference>
<gene>
    <name evidence="3" type="ORF">AVDCRST_MAG87-3062</name>
</gene>
<dbReference type="GO" id="GO:0003978">
    <property type="term" value="F:UDP-glucose 4-epimerase activity"/>
    <property type="evidence" value="ECO:0007669"/>
    <property type="project" value="UniProtKB-EC"/>
</dbReference>
<feature type="domain" description="NAD-dependent epimerase/dehydratase" evidence="2">
    <location>
        <begin position="7"/>
        <end position="132"/>
    </location>
</feature>
<organism evidence="3">
    <name type="scientific">uncultured Thermomicrobiales bacterium</name>
    <dbReference type="NCBI Taxonomy" id="1645740"/>
    <lineage>
        <taxon>Bacteria</taxon>
        <taxon>Pseudomonadati</taxon>
        <taxon>Thermomicrobiota</taxon>
        <taxon>Thermomicrobia</taxon>
        <taxon>Thermomicrobiales</taxon>
        <taxon>environmental samples</taxon>
    </lineage>
</organism>
<dbReference type="InterPro" id="IPR001509">
    <property type="entry name" value="Epimerase_deHydtase"/>
</dbReference>
<evidence type="ECO:0000313" key="3">
    <source>
        <dbReference type="EMBL" id="CAA9578128.1"/>
    </source>
</evidence>
<dbReference type="SUPFAM" id="SSF51735">
    <property type="entry name" value="NAD(P)-binding Rossmann-fold domains"/>
    <property type="match status" value="1"/>
</dbReference>
<protein>
    <submittedName>
        <fullName evidence="3">UDP-glucose 4-epimerase</fullName>
        <ecNumber evidence="3">5.1.3.2</ecNumber>
    </submittedName>
</protein>
<dbReference type="EC" id="5.1.3.2" evidence="3"/>
<sequence>MSRPTTALVTGGAGLIGSHIVDAARAEGWQVRILDALERQTHPQGKPAWVPDEVDFLRGDVRNRRDWERALDGVDIVFHEAAYGGYMPEIAKFIHVNSYGTSLLLETIRNHDLPVRKVVVASSQAVYNEGAYACPEHGHFYGTTRPVAQLEAGDYAVHCPVCGTASIPVPTDEGAPMGGENVYAISKADQERLVISYGRASGLPVVALRYSCTYGPRQSLFNPYTGVIAIFCTRLLNNLPPVVYEDGRQSRDLIFVEDIARANILAATDDRANGQIMNVGTGNSVAIGDLATMLAERLGKAIGPDIPGEFRPGEMRALISDISRIGELGFKPRVTLEAGIDRYIGWIAEQGDVGEYFSAAERRLRQRQIVRKARFGATA</sequence>
<comment type="similarity">
    <text evidence="1">Belongs to the NAD(P)-dependent epimerase/dehydratase family.</text>
</comment>